<evidence type="ECO:0000313" key="3">
    <source>
        <dbReference type="Proteomes" id="UP000429523"/>
    </source>
</evidence>
<dbReference type="Proteomes" id="UP000429523">
    <property type="component" value="Unassembled WGS sequence"/>
</dbReference>
<organism evidence="2 4">
    <name type="scientific">Phytophthora fragariae</name>
    <dbReference type="NCBI Taxonomy" id="53985"/>
    <lineage>
        <taxon>Eukaryota</taxon>
        <taxon>Sar</taxon>
        <taxon>Stramenopiles</taxon>
        <taxon>Oomycota</taxon>
        <taxon>Peronosporomycetes</taxon>
        <taxon>Peronosporales</taxon>
        <taxon>Peronosporaceae</taxon>
        <taxon>Phytophthora</taxon>
    </lineage>
</organism>
<dbReference type="EMBL" id="QXGF01000460">
    <property type="protein sequence ID" value="KAE8939875.1"/>
    <property type="molecule type" value="Genomic_DNA"/>
</dbReference>
<name>A0A6A3U5H3_9STRA</name>
<dbReference type="EMBL" id="QXGA01000387">
    <property type="protein sequence ID" value="KAE9146770.1"/>
    <property type="molecule type" value="Genomic_DNA"/>
</dbReference>
<accession>A0A6A3U5H3</accession>
<dbReference type="AlphaFoldDB" id="A0A6A3U5H3"/>
<proteinExistence type="predicted"/>
<dbReference type="Proteomes" id="UP000440732">
    <property type="component" value="Unassembled WGS sequence"/>
</dbReference>
<sequence>MEPQQRKNYDCGICMLYCMDIIARYIVDKSPLTLLHVFKKLTGSCKAEMFRAALRGKIQELWSSYLVTVELFDSGRVIW</sequence>
<protein>
    <submittedName>
        <fullName evidence="2">Uncharacterized protein</fullName>
    </submittedName>
</protein>
<gene>
    <name evidence="2" type="ORF">PF006_g8486</name>
    <name evidence="1" type="ORF">PF009_g10302</name>
</gene>
<comment type="caution">
    <text evidence="2">The sequence shown here is derived from an EMBL/GenBank/DDBJ whole genome shotgun (WGS) entry which is preliminary data.</text>
</comment>
<evidence type="ECO:0000313" key="2">
    <source>
        <dbReference type="EMBL" id="KAE9146770.1"/>
    </source>
</evidence>
<evidence type="ECO:0000313" key="1">
    <source>
        <dbReference type="EMBL" id="KAE8939875.1"/>
    </source>
</evidence>
<reference evidence="3 4" key="1">
    <citation type="submission" date="2018-08" db="EMBL/GenBank/DDBJ databases">
        <title>Genomic investigation of the strawberry pathogen Phytophthora fragariae indicates pathogenicity is determined by transcriptional variation in three key races.</title>
        <authorList>
            <person name="Adams T.M."/>
            <person name="Armitage A.D."/>
            <person name="Sobczyk M.K."/>
            <person name="Bates H.J."/>
            <person name="Dunwell J.M."/>
            <person name="Nellist C.F."/>
            <person name="Harrison R.J."/>
        </authorList>
    </citation>
    <scope>NUCLEOTIDE SEQUENCE [LARGE SCALE GENOMIC DNA]</scope>
    <source>
        <strain evidence="2 4">NOV-5</strain>
        <strain evidence="1 3">NOV-9</strain>
    </source>
</reference>
<evidence type="ECO:0000313" key="4">
    <source>
        <dbReference type="Proteomes" id="UP000440732"/>
    </source>
</evidence>